<dbReference type="PROSITE" id="PS50110">
    <property type="entry name" value="RESPONSE_REGULATORY"/>
    <property type="match status" value="1"/>
</dbReference>
<dbReference type="SMART" id="SM00448">
    <property type="entry name" value="REC"/>
    <property type="match status" value="1"/>
</dbReference>
<dbReference type="PANTHER" id="PTHR44591:SF3">
    <property type="entry name" value="RESPONSE REGULATORY DOMAIN-CONTAINING PROTEIN"/>
    <property type="match status" value="1"/>
</dbReference>
<dbReference type="InterPro" id="IPR007492">
    <property type="entry name" value="LytTR_DNA-bd_dom"/>
</dbReference>
<dbReference type="PROSITE" id="PS50930">
    <property type="entry name" value="HTH_LYTTR"/>
    <property type="match status" value="1"/>
</dbReference>
<dbReference type="Pfam" id="PF00072">
    <property type="entry name" value="Response_reg"/>
    <property type="match status" value="1"/>
</dbReference>
<feature type="domain" description="Response regulatory" evidence="3">
    <location>
        <begin position="6"/>
        <end position="121"/>
    </location>
</feature>
<dbReference type="InterPro" id="IPR050595">
    <property type="entry name" value="Bact_response_regulator"/>
</dbReference>
<proteinExistence type="predicted"/>
<evidence type="ECO:0000256" key="2">
    <source>
        <dbReference type="PROSITE-ProRule" id="PRU00169"/>
    </source>
</evidence>
<keyword evidence="1 2" id="KW-0597">Phosphoprotein</keyword>
<dbReference type="EMBL" id="JAYFUL010000005">
    <property type="protein sequence ID" value="MEA5257121.1"/>
    <property type="molecule type" value="Genomic_DNA"/>
</dbReference>
<dbReference type="Gene3D" id="2.40.50.1020">
    <property type="entry name" value="LytTr DNA-binding domain"/>
    <property type="match status" value="1"/>
</dbReference>
<dbReference type="SMART" id="SM00850">
    <property type="entry name" value="LytTR"/>
    <property type="match status" value="1"/>
</dbReference>
<evidence type="ECO:0000313" key="6">
    <source>
        <dbReference type="Proteomes" id="UP001304671"/>
    </source>
</evidence>
<dbReference type="RefSeq" id="WP_323247268.1">
    <property type="nucleotide sequence ID" value="NZ_JAYFUL010000005.1"/>
</dbReference>
<accession>A0ABU5QKZ8</accession>
<protein>
    <submittedName>
        <fullName evidence="5">Response regulator</fullName>
    </submittedName>
</protein>
<dbReference type="Proteomes" id="UP001304671">
    <property type="component" value="Unassembled WGS sequence"/>
</dbReference>
<keyword evidence="6" id="KW-1185">Reference proteome</keyword>
<feature type="modified residue" description="4-aspartylphosphate" evidence="2">
    <location>
        <position position="56"/>
    </location>
</feature>
<comment type="caution">
    <text evidence="5">The sequence shown here is derived from an EMBL/GenBank/DDBJ whole genome shotgun (WGS) entry which is preliminary data.</text>
</comment>
<dbReference type="InterPro" id="IPR001789">
    <property type="entry name" value="Sig_transdc_resp-reg_receiver"/>
</dbReference>
<dbReference type="Pfam" id="PF04397">
    <property type="entry name" value="LytTR"/>
    <property type="match status" value="1"/>
</dbReference>
<evidence type="ECO:0000256" key="1">
    <source>
        <dbReference type="ARBA" id="ARBA00022553"/>
    </source>
</evidence>
<dbReference type="Gene3D" id="3.40.50.2300">
    <property type="match status" value="1"/>
</dbReference>
<name>A0ABU5QKZ8_9BACT</name>
<sequence>MHTQVSILIVEDEGIVALELQESLEQEGFKVVAIADNGREALEILKGEDVDLILLDIHIKGDWDGIETATQLSVFKKIPFIYVTAYSDNSTFERAKATMPSAYLIKPFRIHDLRKAIELAMYHFSQQQPSVVDVREKVATKKEPTEQEGILHFNNAIFIKQNYKYTKVSFEDIQYLKADGNYTYIQSTEKRYVIKNSLQNVIDIFNTERFVRIHRSYAINVNYLTAFNENMVHLGDEEIPIGRNYKDVFFQLFKQL</sequence>
<feature type="domain" description="HTH LytTR-type" evidence="4">
    <location>
        <begin position="167"/>
        <end position="224"/>
    </location>
</feature>
<reference evidence="5 6" key="1">
    <citation type="submission" date="2023-12" db="EMBL/GenBank/DDBJ databases">
        <title>Novel species of the genus Arcicella isolated from rivers.</title>
        <authorList>
            <person name="Lu H."/>
        </authorList>
    </citation>
    <scope>NUCLEOTIDE SEQUENCE [LARGE SCALE GENOMIC DNA]</scope>
    <source>
        <strain evidence="5 6">LMG 21963</strain>
    </source>
</reference>
<gene>
    <name evidence="5" type="ORF">VB264_04935</name>
</gene>
<dbReference type="SUPFAM" id="SSF52172">
    <property type="entry name" value="CheY-like"/>
    <property type="match status" value="1"/>
</dbReference>
<dbReference type="InterPro" id="IPR011006">
    <property type="entry name" value="CheY-like_superfamily"/>
</dbReference>
<evidence type="ECO:0000313" key="5">
    <source>
        <dbReference type="EMBL" id="MEA5257121.1"/>
    </source>
</evidence>
<evidence type="ECO:0000259" key="3">
    <source>
        <dbReference type="PROSITE" id="PS50110"/>
    </source>
</evidence>
<organism evidence="5 6">
    <name type="scientific">Arcicella aquatica</name>
    <dbReference type="NCBI Taxonomy" id="217141"/>
    <lineage>
        <taxon>Bacteria</taxon>
        <taxon>Pseudomonadati</taxon>
        <taxon>Bacteroidota</taxon>
        <taxon>Cytophagia</taxon>
        <taxon>Cytophagales</taxon>
        <taxon>Flectobacillaceae</taxon>
        <taxon>Arcicella</taxon>
    </lineage>
</organism>
<dbReference type="PANTHER" id="PTHR44591">
    <property type="entry name" value="STRESS RESPONSE REGULATOR PROTEIN 1"/>
    <property type="match status" value="1"/>
</dbReference>
<dbReference type="CDD" id="cd17534">
    <property type="entry name" value="REC_DC-like"/>
    <property type="match status" value="1"/>
</dbReference>
<evidence type="ECO:0000259" key="4">
    <source>
        <dbReference type="PROSITE" id="PS50930"/>
    </source>
</evidence>